<proteinExistence type="predicted"/>
<protein>
    <submittedName>
        <fullName evidence="1">Uncharacterized protein</fullName>
    </submittedName>
</protein>
<comment type="caution">
    <text evidence="1">The sequence shown here is derived from an EMBL/GenBank/DDBJ whole genome shotgun (WGS) entry which is preliminary data.</text>
</comment>
<gene>
    <name evidence="1" type="ORF">RDI58_029065</name>
</gene>
<reference evidence="1 2" key="1">
    <citation type="submission" date="2024-02" db="EMBL/GenBank/DDBJ databases">
        <title>de novo genome assembly of Solanum bulbocastanum strain 11H21.</title>
        <authorList>
            <person name="Hosaka A.J."/>
        </authorList>
    </citation>
    <scope>NUCLEOTIDE SEQUENCE [LARGE SCALE GENOMIC DNA]</scope>
    <source>
        <tissue evidence="1">Young leaves</tissue>
    </source>
</reference>
<keyword evidence="2" id="KW-1185">Reference proteome</keyword>
<organism evidence="1 2">
    <name type="scientific">Solanum bulbocastanum</name>
    <name type="common">Wild potato</name>
    <dbReference type="NCBI Taxonomy" id="147425"/>
    <lineage>
        <taxon>Eukaryota</taxon>
        <taxon>Viridiplantae</taxon>
        <taxon>Streptophyta</taxon>
        <taxon>Embryophyta</taxon>
        <taxon>Tracheophyta</taxon>
        <taxon>Spermatophyta</taxon>
        <taxon>Magnoliopsida</taxon>
        <taxon>eudicotyledons</taxon>
        <taxon>Gunneridae</taxon>
        <taxon>Pentapetalae</taxon>
        <taxon>asterids</taxon>
        <taxon>lamiids</taxon>
        <taxon>Solanales</taxon>
        <taxon>Solanaceae</taxon>
        <taxon>Solanoideae</taxon>
        <taxon>Solaneae</taxon>
        <taxon>Solanum</taxon>
    </lineage>
</organism>
<dbReference type="Proteomes" id="UP001371456">
    <property type="component" value="Unassembled WGS sequence"/>
</dbReference>
<accession>A0AAN8SXD8</accession>
<dbReference type="AlphaFoldDB" id="A0AAN8SXD8"/>
<sequence>MSQIFGKEDEQRWNDSE</sequence>
<evidence type="ECO:0000313" key="2">
    <source>
        <dbReference type="Proteomes" id="UP001371456"/>
    </source>
</evidence>
<evidence type="ECO:0000313" key="1">
    <source>
        <dbReference type="EMBL" id="KAK6773826.1"/>
    </source>
</evidence>
<dbReference type="EMBL" id="JBANQN010000012">
    <property type="protein sequence ID" value="KAK6773826.1"/>
    <property type="molecule type" value="Genomic_DNA"/>
</dbReference>
<name>A0AAN8SXD8_SOLBU</name>